<organism evidence="3 4">
    <name type="scientific">Xanthoceras sorbifolium</name>
    <dbReference type="NCBI Taxonomy" id="99658"/>
    <lineage>
        <taxon>Eukaryota</taxon>
        <taxon>Viridiplantae</taxon>
        <taxon>Streptophyta</taxon>
        <taxon>Embryophyta</taxon>
        <taxon>Tracheophyta</taxon>
        <taxon>Spermatophyta</taxon>
        <taxon>Magnoliopsida</taxon>
        <taxon>eudicotyledons</taxon>
        <taxon>Gunneridae</taxon>
        <taxon>Pentapetalae</taxon>
        <taxon>rosids</taxon>
        <taxon>malvids</taxon>
        <taxon>Sapindales</taxon>
        <taxon>Sapindaceae</taxon>
        <taxon>Xanthoceroideae</taxon>
        <taxon>Xanthoceras</taxon>
    </lineage>
</organism>
<comment type="caution">
    <text evidence="3">The sequence shown here is derived from an EMBL/GenBank/DDBJ whole genome shotgun (WGS) entry which is preliminary data.</text>
</comment>
<dbReference type="Gene3D" id="1.20.1280.50">
    <property type="match status" value="1"/>
</dbReference>
<evidence type="ECO:0000313" key="3">
    <source>
        <dbReference type="EMBL" id="KAH7572029.1"/>
    </source>
</evidence>
<evidence type="ECO:0008006" key="5">
    <source>
        <dbReference type="Google" id="ProtNLM"/>
    </source>
</evidence>
<dbReference type="Proteomes" id="UP000827721">
    <property type="component" value="Unassembled WGS sequence"/>
</dbReference>
<evidence type="ECO:0000259" key="1">
    <source>
        <dbReference type="Pfam" id="PF00646"/>
    </source>
</evidence>
<dbReference type="EMBL" id="JAFEMO010000004">
    <property type="protein sequence ID" value="KAH7572029.1"/>
    <property type="molecule type" value="Genomic_DNA"/>
</dbReference>
<dbReference type="PANTHER" id="PTHR33127">
    <property type="entry name" value="TRANSMEMBRANE PROTEIN"/>
    <property type="match status" value="1"/>
</dbReference>
<keyword evidence="4" id="KW-1185">Reference proteome</keyword>
<dbReference type="PANTHER" id="PTHR33127:SF5">
    <property type="entry name" value="TRANSMEMBRANE PROTEIN"/>
    <property type="match status" value="1"/>
</dbReference>
<dbReference type="InterPro" id="IPR005174">
    <property type="entry name" value="KIB1-4_b-propeller"/>
</dbReference>
<evidence type="ECO:0000259" key="2">
    <source>
        <dbReference type="Pfam" id="PF03478"/>
    </source>
</evidence>
<name>A0ABQ8I5W8_9ROSI</name>
<dbReference type="SUPFAM" id="SSF81383">
    <property type="entry name" value="F-box domain"/>
    <property type="match status" value="1"/>
</dbReference>
<accession>A0ABQ8I5W8</accession>
<protein>
    <recommendedName>
        <fullName evidence="5">F-box domain-containing protein</fullName>
    </recommendedName>
</protein>
<dbReference type="InterPro" id="IPR036047">
    <property type="entry name" value="F-box-like_dom_sf"/>
</dbReference>
<gene>
    <name evidence="3" type="ORF">JRO89_XS04G0189400</name>
</gene>
<feature type="domain" description="F-box" evidence="1">
    <location>
        <begin position="48"/>
        <end position="80"/>
    </location>
</feature>
<feature type="domain" description="KIB1-4 beta-propeller" evidence="2">
    <location>
        <begin position="129"/>
        <end position="357"/>
    </location>
</feature>
<dbReference type="Pfam" id="PF03478">
    <property type="entry name" value="Beta-prop_KIB1-4"/>
    <property type="match status" value="1"/>
</dbReference>
<dbReference type="InterPro" id="IPR001810">
    <property type="entry name" value="F-box_dom"/>
</dbReference>
<sequence>MEAWSPHPYFLHSFHSQDYTTTGSMIFVVLQGDNSIQYTMTGVVDDSWCDLPADILNAIAECLRYVEQIRFRSVCKSWRSNTNPIKHAADKLPWVMSCKEDYDSWIEQPFRSLSRSSRCSSSFYLHDPSQKRKYTLQHEILIGAKVHASKHGWLLLSKNSYECMPGSYFIFYTPFTHEIIQLPKLHMTDSLSEATFSTAPTSPDCSILVLTLDYKKVRLSTCRLGDKTWSNVWFDGGHGEVDDLAFAGGVYYCLFSKRVMGSFKIEQEEWRLHPHPLPPRTTNEENFFIQHSLIESHEGNLLLTCQKFRSSRQVFRYDESEIKWFEIENLGNRMLFLGVTCMLLPAVEEASELANTIHLAGHTRCEWDRFLGNHYFGICSCHFHKPVMSPLQTYDWIGFDTEGLRKIWIQPGKQT</sequence>
<evidence type="ECO:0000313" key="4">
    <source>
        <dbReference type="Proteomes" id="UP000827721"/>
    </source>
</evidence>
<dbReference type="Pfam" id="PF00646">
    <property type="entry name" value="F-box"/>
    <property type="match status" value="1"/>
</dbReference>
<proteinExistence type="predicted"/>
<reference evidence="3 4" key="1">
    <citation type="submission" date="2021-02" db="EMBL/GenBank/DDBJ databases">
        <title>Plant Genome Project.</title>
        <authorList>
            <person name="Zhang R.-G."/>
        </authorList>
    </citation>
    <scope>NUCLEOTIDE SEQUENCE [LARGE SCALE GENOMIC DNA]</scope>
    <source>
        <tissue evidence="3">Leaves</tissue>
    </source>
</reference>